<gene>
    <name evidence="1" type="ORF">MSPICULIGERA_LOCUS20450</name>
</gene>
<feature type="non-terminal residue" evidence="1">
    <location>
        <position position="234"/>
    </location>
</feature>
<dbReference type="AlphaFoldDB" id="A0AA36D9P9"/>
<organism evidence="1 2">
    <name type="scientific">Mesorhabditis spiculigera</name>
    <dbReference type="NCBI Taxonomy" id="96644"/>
    <lineage>
        <taxon>Eukaryota</taxon>
        <taxon>Metazoa</taxon>
        <taxon>Ecdysozoa</taxon>
        <taxon>Nematoda</taxon>
        <taxon>Chromadorea</taxon>
        <taxon>Rhabditida</taxon>
        <taxon>Rhabditina</taxon>
        <taxon>Rhabditomorpha</taxon>
        <taxon>Rhabditoidea</taxon>
        <taxon>Rhabditidae</taxon>
        <taxon>Mesorhabditinae</taxon>
        <taxon>Mesorhabditis</taxon>
    </lineage>
</organism>
<accession>A0AA36D9P9</accession>
<keyword evidence="2" id="KW-1185">Reference proteome</keyword>
<proteinExistence type="predicted"/>
<evidence type="ECO:0000313" key="2">
    <source>
        <dbReference type="Proteomes" id="UP001177023"/>
    </source>
</evidence>
<name>A0AA36D9P9_9BILA</name>
<reference evidence="1" key="1">
    <citation type="submission" date="2023-06" db="EMBL/GenBank/DDBJ databases">
        <authorList>
            <person name="Delattre M."/>
        </authorList>
    </citation>
    <scope>NUCLEOTIDE SEQUENCE</scope>
    <source>
        <strain evidence="1">AF72</strain>
    </source>
</reference>
<sequence length="234" mass="26087">MNAQVAAASRAQFALLRGAMPEALNLTTQGSSASVNKPTLLDGASKANKMFSMVPHFIARLIRRFATKEQLNMKRAARRPNKELPVNEMKTTLLQTDPTKLLKMLQTTQAPRAGKVPTPEQFVNGYRLFVSKLASMKRPAGESASQPPAKKITSMESGPVDSVWVEAPSGRLIFKAGPKLKQLRRVVFSPRSECRHLSLHPVQLPKQWLAVQPYLRLLISPIYTKFLIENPDLY</sequence>
<protein>
    <submittedName>
        <fullName evidence="1">Uncharacterized protein</fullName>
    </submittedName>
</protein>
<dbReference type="EMBL" id="CATQJA010002664">
    <property type="protein sequence ID" value="CAJ0582313.1"/>
    <property type="molecule type" value="Genomic_DNA"/>
</dbReference>
<comment type="caution">
    <text evidence="1">The sequence shown here is derived from an EMBL/GenBank/DDBJ whole genome shotgun (WGS) entry which is preliminary data.</text>
</comment>
<evidence type="ECO:0000313" key="1">
    <source>
        <dbReference type="EMBL" id="CAJ0582313.1"/>
    </source>
</evidence>
<dbReference type="Proteomes" id="UP001177023">
    <property type="component" value="Unassembled WGS sequence"/>
</dbReference>